<organism evidence="7 8">
    <name type="scientific">Daucus carota subsp. sativus</name>
    <name type="common">Carrot</name>
    <dbReference type="NCBI Taxonomy" id="79200"/>
    <lineage>
        <taxon>Eukaryota</taxon>
        <taxon>Viridiplantae</taxon>
        <taxon>Streptophyta</taxon>
        <taxon>Embryophyta</taxon>
        <taxon>Tracheophyta</taxon>
        <taxon>Spermatophyta</taxon>
        <taxon>Magnoliopsida</taxon>
        <taxon>eudicotyledons</taxon>
        <taxon>Gunneridae</taxon>
        <taxon>Pentapetalae</taxon>
        <taxon>asterids</taxon>
        <taxon>campanulids</taxon>
        <taxon>Apiales</taxon>
        <taxon>Apiaceae</taxon>
        <taxon>Apioideae</taxon>
        <taxon>Scandiceae</taxon>
        <taxon>Daucinae</taxon>
        <taxon>Daucus</taxon>
        <taxon>Daucus sect. Daucus</taxon>
    </lineage>
</organism>
<feature type="chain" id="PRO_5042057507" description="Protein kinase domain-containing protein" evidence="5">
    <location>
        <begin position="34"/>
        <end position="647"/>
    </location>
</feature>
<evidence type="ECO:0000256" key="4">
    <source>
        <dbReference type="SAM" id="Phobius"/>
    </source>
</evidence>
<dbReference type="PROSITE" id="PS51257">
    <property type="entry name" value="PROKAR_LIPOPROTEIN"/>
    <property type="match status" value="1"/>
</dbReference>
<dbReference type="Gene3D" id="3.30.200.20">
    <property type="entry name" value="Phosphorylase Kinase, domain 1"/>
    <property type="match status" value="1"/>
</dbReference>
<keyword evidence="4" id="KW-1133">Transmembrane helix</keyword>
<keyword evidence="4" id="KW-0812">Transmembrane</keyword>
<keyword evidence="1 3" id="KW-0547">Nucleotide-binding</keyword>
<sequence>MIYRVGLIWFGLENWKTMFLIFLLLLATTTTQGCTAPPVNSCPPFTTTIPYPFSASPGCGHPSFPIKCSAPQSSLSINNLSFSLLHFELNSSSLLLTPRPNHKKHTCLPSLSTIPDLPINLSQTPFKISDSSCSRLSHLHQCSPPSLPNCSLCSWECKLIKNPLNLVHNCAPQPHSMSQQDCQPDVLGYLDNFLKMGLEVEWTQNPNQENQAENQDSYFSSCNTCLTNKGTCGYNTTDPEKPFICFRPKPKISQSLLHQQSFPPHKVTILSLSFIFICIFIAITIGTFVFRAKKITSLQNQEDPTTQFLHQHRSASLLPPVFTYDDLEISTNYFDPKRKIGDGGFGSVFLGQLADGHIVAVKHLHKQNSKTKSFCNEILILSSITHPNLVKLHGYCSDPRGLLLVYDYVSNGTLADHLHGVYKKGSLKWIVRVEIALQIALAIEYLHFSVLPPIVHRDVTSTNIFVEKDMRVKVGDFGLSRLLICQENGVMPGNGLNGPGSGCVWTGPQGTPGYLDPDYYQSFRLTEKSDVYSFGVILLELITGMRAVDSRREKSEMALVDLVVPKIQMGLLEDVVDPVLAGDRVAMEGVGAVAELAFRCVAAEKDDRPNAREVVEELKRIRGCSRGIVRLGSSTNVVVPECGPIVV</sequence>
<dbReference type="FunFam" id="3.30.200.20:FF:000736">
    <property type="entry name" value="Putative serine/threonine-protein kinase At1g18390 family"/>
    <property type="match status" value="1"/>
</dbReference>
<gene>
    <name evidence="7" type="ORF">DCAR_0936047</name>
</gene>
<dbReference type="AlphaFoldDB" id="A0AAF1BHD4"/>
<dbReference type="GO" id="GO:0005524">
    <property type="term" value="F:ATP binding"/>
    <property type="evidence" value="ECO:0007669"/>
    <property type="project" value="UniProtKB-UniRule"/>
</dbReference>
<keyword evidence="4" id="KW-0472">Membrane</keyword>
<name>A0AAF1BHD4_DAUCS</name>
<evidence type="ECO:0000259" key="6">
    <source>
        <dbReference type="PROSITE" id="PS50011"/>
    </source>
</evidence>
<dbReference type="KEGG" id="dcr:108200442"/>
<dbReference type="InterPro" id="IPR011009">
    <property type="entry name" value="Kinase-like_dom_sf"/>
</dbReference>
<dbReference type="PANTHER" id="PTHR46008:SF18">
    <property type="entry name" value="PROTEIN KINASE DOMAIN-CONTAINING PROTEIN"/>
    <property type="match status" value="1"/>
</dbReference>
<dbReference type="CDD" id="cd14066">
    <property type="entry name" value="STKc_IRAK"/>
    <property type="match status" value="1"/>
</dbReference>
<proteinExistence type="predicted"/>
<dbReference type="InterPro" id="IPR000719">
    <property type="entry name" value="Prot_kinase_dom"/>
</dbReference>
<keyword evidence="8" id="KW-1185">Reference proteome</keyword>
<feature type="domain" description="Protein kinase" evidence="6">
    <location>
        <begin position="334"/>
        <end position="621"/>
    </location>
</feature>
<dbReference type="GO" id="GO:0004672">
    <property type="term" value="F:protein kinase activity"/>
    <property type="evidence" value="ECO:0007669"/>
    <property type="project" value="InterPro"/>
</dbReference>
<dbReference type="PROSITE" id="PS50011">
    <property type="entry name" value="PROTEIN_KINASE_DOM"/>
    <property type="match status" value="1"/>
</dbReference>
<reference evidence="7" key="1">
    <citation type="journal article" date="2016" name="Nat. Genet.">
        <title>A high-quality carrot genome assembly provides new insights into carotenoid accumulation and asterid genome evolution.</title>
        <authorList>
            <person name="Iorizzo M."/>
            <person name="Ellison S."/>
            <person name="Senalik D."/>
            <person name="Zeng P."/>
            <person name="Satapoomin P."/>
            <person name="Huang J."/>
            <person name="Bowman M."/>
            <person name="Iovene M."/>
            <person name="Sanseverino W."/>
            <person name="Cavagnaro P."/>
            <person name="Yildiz M."/>
            <person name="Macko-Podgorni A."/>
            <person name="Moranska E."/>
            <person name="Grzebelus E."/>
            <person name="Grzebelus D."/>
            <person name="Ashrafi H."/>
            <person name="Zheng Z."/>
            <person name="Cheng S."/>
            <person name="Spooner D."/>
            <person name="Van Deynze A."/>
            <person name="Simon P."/>
        </authorList>
    </citation>
    <scope>NUCLEOTIDE SEQUENCE</scope>
    <source>
        <tissue evidence="7">Leaf</tissue>
    </source>
</reference>
<keyword evidence="2 3" id="KW-0067">ATP-binding</keyword>
<dbReference type="PROSITE" id="PS00109">
    <property type="entry name" value="PROTEIN_KINASE_TYR"/>
    <property type="match status" value="1"/>
</dbReference>
<dbReference type="PANTHER" id="PTHR46008">
    <property type="entry name" value="LEAF RUST 10 DISEASE-RESISTANCE LOCUS RECEPTOR-LIKE PROTEIN KINASE-LIKE 1.4"/>
    <property type="match status" value="1"/>
</dbReference>
<evidence type="ECO:0000256" key="1">
    <source>
        <dbReference type="ARBA" id="ARBA00022741"/>
    </source>
</evidence>
<evidence type="ECO:0000256" key="3">
    <source>
        <dbReference type="PROSITE-ProRule" id="PRU10141"/>
    </source>
</evidence>
<dbReference type="Proteomes" id="UP000077755">
    <property type="component" value="Chromosome 9"/>
</dbReference>
<dbReference type="SUPFAM" id="SSF56112">
    <property type="entry name" value="Protein kinase-like (PK-like)"/>
    <property type="match status" value="1"/>
</dbReference>
<evidence type="ECO:0000256" key="2">
    <source>
        <dbReference type="ARBA" id="ARBA00022840"/>
    </source>
</evidence>
<evidence type="ECO:0000313" key="7">
    <source>
        <dbReference type="EMBL" id="WOH16492.1"/>
    </source>
</evidence>
<dbReference type="InterPro" id="IPR001245">
    <property type="entry name" value="Ser-Thr/Tyr_kinase_cat_dom"/>
</dbReference>
<dbReference type="EMBL" id="CP093351">
    <property type="protein sequence ID" value="WOH16492.1"/>
    <property type="molecule type" value="Genomic_DNA"/>
</dbReference>
<protein>
    <recommendedName>
        <fullName evidence="6">Protein kinase domain-containing protein</fullName>
    </recommendedName>
</protein>
<evidence type="ECO:0000256" key="5">
    <source>
        <dbReference type="SAM" id="SignalP"/>
    </source>
</evidence>
<feature type="transmembrane region" description="Helical" evidence="4">
    <location>
        <begin position="269"/>
        <end position="290"/>
    </location>
</feature>
<dbReference type="InterPro" id="IPR017441">
    <property type="entry name" value="Protein_kinase_ATP_BS"/>
</dbReference>
<reference evidence="7" key="2">
    <citation type="submission" date="2022-03" db="EMBL/GenBank/DDBJ databases">
        <title>Draft title - Genomic analysis of global carrot germplasm unveils the trajectory of domestication and the origin of high carotenoid orange carrot.</title>
        <authorList>
            <person name="Iorizzo M."/>
            <person name="Ellison S."/>
            <person name="Senalik D."/>
            <person name="Macko-Podgorni A."/>
            <person name="Grzebelus D."/>
            <person name="Bostan H."/>
            <person name="Rolling W."/>
            <person name="Curaba J."/>
            <person name="Simon P."/>
        </authorList>
    </citation>
    <scope>NUCLEOTIDE SEQUENCE</scope>
    <source>
        <tissue evidence="7">Leaf</tissue>
    </source>
</reference>
<dbReference type="InterPro" id="IPR008266">
    <property type="entry name" value="Tyr_kinase_AS"/>
</dbReference>
<keyword evidence="5" id="KW-0732">Signal</keyword>
<dbReference type="Pfam" id="PF07714">
    <property type="entry name" value="PK_Tyr_Ser-Thr"/>
    <property type="match status" value="1"/>
</dbReference>
<evidence type="ECO:0000313" key="8">
    <source>
        <dbReference type="Proteomes" id="UP000077755"/>
    </source>
</evidence>
<dbReference type="Gene3D" id="1.10.510.10">
    <property type="entry name" value="Transferase(Phosphotransferase) domain 1"/>
    <property type="match status" value="1"/>
</dbReference>
<accession>A0AAF1BHD4</accession>
<feature type="binding site" evidence="3">
    <location>
        <position position="362"/>
    </location>
    <ligand>
        <name>ATP</name>
        <dbReference type="ChEBI" id="CHEBI:30616"/>
    </ligand>
</feature>
<feature type="signal peptide" evidence="5">
    <location>
        <begin position="1"/>
        <end position="33"/>
    </location>
</feature>
<dbReference type="PROSITE" id="PS00107">
    <property type="entry name" value="PROTEIN_KINASE_ATP"/>
    <property type="match status" value="1"/>
</dbReference>